<dbReference type="CDD" id="cd00130">
    <property type="entry name" value="PAS"/>
    <property type="match status" value="2"/>
</dbReference>
<dbReference type="OrthoDB" id="453368at2"/>
<dbReference type="FunFam" id="3.30.70.270:FF:000001">
    <property type="entry name" value="Diguanylate cyclase domain protein"/>
    <property type="match status" value="1"/>
</dbReference>
<accession>A0A4Q7E8J8</accession>
<keyword evidence="5" id="KW-1185">Reference proteome</keyword>
<dbReference type="PROSITE" id="PS50112">
    <property type="entry name" value="PAS"/>
    <property type="match status" value="1"/>
</dbReference>
<dbReference type="InterPro" id="IPR043128">
    <property type="entry name" value="Rev_trsase/Diguanyl_cyclase"/>
</dbReference>
<evidence type="ECO:0000259" key="2">
    <source>
        <dbReference type="PROSITE" id="PS50113"/>
    </source>
</evidence>
<dbReference type="CDD" id="cd01949">
    <property type="entry name" value="GGDEF"/>
    <property type="match status" value="1"/>
</dbReference>
<evidence type="ECO:0000313" key="5">
    <source>
        <dbReference type="Proteomes" id="UP000292459"/>
    </source>
</evidence>
<dbReference type="InterPro" id="IPR000160">
    <property type="entry name" value="GGDEF_dom"/>
</dbReference>
<dbReference type="RefSeq" id="WP_084607137.1">
    <property type="nucleotide sequence ID" value="NZ_QVFV01000002.1"/>
</dbReference>
<dbReference type="PROSITE" id="PS50887">
    <property type="entry name" value="GGDEF"/>
    <property type="match status" value="1"/>
</dbReference>
<proteinExistence type="predicted"/>
<dbReference type="Pfam" id="PF13188">
    <property type="entry name" value="PAS_8"/>
    <property type="match status" value="1"/>
</dbReference>
<dbReference type="PROSITE" id="PS50113">
    <property type="entry name" value="PAC"/>
    <property type="match status" value="1"/>
</dbReference>
<dbReference type="Proteomes" id="UP000292459">
    <property type="component" value="Unassembled WGS sequence"/>
</dbReference>
<comment type="caution">
    <text evidence="4">The sequence shown here is derived from an EMBL/GenBank/DDBJ whole genome shotgun (WGS) entry which is preliminary data.</text>
</comment>
<dbReference type="InterPro" id="IPR035965">
    <property type="entry name" value="PAS-like_dom_sf"/>
</dbReference>
<dbReference type="Pfam" id="PF08447">
    <property type="entry name" value="PAS_3"/>
    <property type="match status" value="1"/>
</dbReference>
<evidence type="ECO:0000313" key="4">
    <source>
        <dbReference type="EMBL" id="RZM78841.1"/>
    </source>
</evidence>
<dbReference type="InterPro" id="IPR013655">
    <property type="entry name" value="PAS_fold_3"/>
</dbReference>
<dbReference type="SUPFAM" id="SSF55785">
    <property type="entry name" value="PYP-like sensor domain (PAS domain)"/>
    <property type="match status" value="6"/>
</dbReference>
<dbReference type="SMART" id="SM00267">
    <property type="entry name" value="GGDEF"/>
    <property type="match status" value="1"/>
</dbReference>
<dbReference type="InterPro" id="IPR013656">
    <property type="entry name" value="PAS_4"/>
</dbReference>
<evidence type="ECO:0000259" key="1">
    <source>
        <dbReference type="PROSITE" id="PS50112"/>
    </source>
</evidence>
<dbReference type="EMBL" id="QVFV01000002">
    <property type="protein sequence ID" value="RZM78841.1"/>
    <property type="molecule type" value="Genomic_DNA"/>
</dbReference>
<dbReference type="NCBIfam" id="TIGR00254">
    <property type="entry name" value="GGDEF"/>
    <property type="match status" value="1"/>
</dbReference>
<organism evidence="4 5">
    <name type="scientific">Leptolyngbya iicbica LK</name>
    <dbReference type="NCBI Taxonomy" id="2294035"/>
    <lineage>
        <taxon>Bacteria</taxon>
        <taxon>Bacillati</taxon>
        <taxon>Cyanobacteriota</taxon>
        <taxon>Cyanophyceae</taxon>
        <taxon>Leptolyngbyales</taxon>
        <taxon>Leptolyngbyaceae</taxon>
        <taxon>Leptolyngbya group</taxon>
        <taxon>Leptolyngbya</taxon>
        <taxon>Leptolyngbya iicbica</taxon>
    </lineage>
</organism>
<dbReference type="InterPro" id="IPR052155">
    <property type="entry name" value="Biofilm_reg_signaling"/>
</dbReference>
<feature type="domain" description="PAS" evidence="1">
    <location>
        <begin position="26"/>
        <end position="61"/>
    </location>
</feature>
<reference evidence="4 5" key="1">
    <citation type="submission" date="2018-11" db="EMBL/GenBank/DDBJ databases">
        <title>Whole genome sequencing of an environmental sample.</title>
        <authorList>
            <person name="Sarangi A.N."/>
            <person name="Singh D."/>
            <person name="Tripathy S."/>
        </authorList>
    </citation>
    <scope>NUCLEOTIDE SEQUENCE [LARGE SCALE GENOMIC DNA]</scope>
    <source>
        <strain evidence="4 5">Lakshadweep</strain>
    </source>
</reference>
<dbReference type="Pfam" id="PF00990">
    <property type="entry name" value="GGDEF"/>
    <property type="match status" value="1"/>
</dbReference>
<dbReference type="SUPFAM" id="SSF55073">
    <property type="entry name" value="Nucleotide cyclase"/>
    <property type="match status" value="1"/>
</dbReference>
<dbReference type="PANTHER" id="PTHR44757">
    <property type="entry name" value="DIGUANYLATE CYCLASE DGCP"/>
    <property type="match status" value="1"/>
</dbReference>
<gene>
    <name evidence="4" type="ORF">DYY88_08605</name>
</gene>
<dbReference type="Gene3D" id="3.30.450.20">
    <property type="entry name" value="PAS domain"/>
    <property type="match status" value="6"/>
</dbReference>
<name>A0A4Q7E8J8_9CYAN</name>
<feature type="domain" description="PAC" evidence="2">
    <location>
        <begin position="100"/>
        <end position="152"/>
    </location>
</feature>
<dbReference type="AlphaFoldDB" id="A0A4Q7E8J8"/>
<dbReference type="PANTHER" id="PTHR44757:SF2">
    <property type="entry name" value="BIOFILM ARCHITECTURE MAINTENANCE PROTEIN MBAA"/>
    <property type="match status" value="1"/>
</dbReference>
<dbReference type="Pfam" id="PF08448">
    <property type="entry name" value="PAS_4"/>
    <property type="match status" value="2"/>
</dbReference>
<dbReference type="InterPro" id="IPR001610">
    <property type="entry name" value="PAC"/>
</dbReference>
<dbReference type="Gene3D" id="3.30.70.270">
    <property type="match status" value="1"/>
</dbReference>
<dbReference type="InterPro" id="IPR000014">
    <property type="entry name" value="PAS"/>
</dbReference>
<dbReference type="InterPro" id="IPR000700">
    <property type="entry name" value="PAS-assoc_C"/>
</dbReference>
<dbReference type="SMART" id="SM00091">
    <property type="entry name" value="PAS"/>
    <property type="match status" value="4"/>
</dbReference>
<feature type="domain" description="GGDEF" evidence="3">
    <location>
        <begin position="846"/>
        <end position="983"/>
    </location>
</feature>
<sequence length="984" mass="111013">MGTLPKSTLATMQVLVDALASGENNLFEAFPIGVVMHDAAGAIAYLNQAAKDLLGLENRSLQHLGITNLVNICGFRQLNTQHPYATDCLPSFQALQGNATTVEDIVVMRDDRYLILHSQAYPLQQDSDRIVGAIAVYQDITAQVQCATMVAKSATLLGAQIQHQTTALEHEILIRQWREKELHDHLKWQRFAEAVPGGLYSLRVGPDRSMTCEFLNQQAASIFGTSQQELGQDPARVVFSQMTVSDRQALRRQAIQSIRSQSMLVYEWRSVAPDGQVRWLKTRAQAESRQDGSVCWHGLLWTDSDRDNVNREGLNPAAPLAAILRAIPDLIVRADHQGYYLSHVRTNPTVDVVPHDLDICGHHITDYLPPLVAQQQLELIRQALATGLIQTAEQVVPINGKQQYEEVRVVPCGNNEVLLIVRDISDRKTAEQAHENLASQHHRIIAALPDLMFRVNREGYWLGYVHSNAKLDCLPAGYDPTGRHITENVPAAIAQQQLHYIEQAIVTGQLQVFEQTLFVNNRTQHEEVRIVPQGADEVLFIVRDITDRKTAELALKQSEQEKQAILSAIPDLMMRLHRDGTFLGYFRTENTGDLLKGVDDIEGRNIFEFAHNDFYRDHINHQMEAVRQVLDSGQMVVYEQTVPTASGWQHEEVRITPINEDEALLIVQNINERKQAEIALQKSEAQKQAILKSMPDLMFHMRQDGVILDYMAGHDFADLLDHVESRVGQNLWDLATTDTLLAHVQRKMEATQQALATGQMQVYEQRTKVGEILQQEEVRIVPVSESEVLVMIRDITDRKRIEAELRMANERLAKLSFTDSLTTLANRRRLDQHLAREWQRSHRQQEPISLILFDLDYFKRFNDTYGHQRGDQCLYEVARAAVDVVQRSSDLVARYGGEEFAVVLSNTPLKGAFTIARRICEAIRALQIPHSASDVEQVVTASLGVSAIIPTAEQKPNVLIRQADQALYAAKQAGRNNCQCFISR</sequence>
<dbReference type="SMART" id="SM00086">
    <property type="entry name" value="PAC"/>
    <property type="match status" value="3"/>
</dbReference>
<evidence type="ECO:0000259" key="3">
    <source>
        <dbReference type="PROSITE" id="PS50887"/>
    </source>
</evidence>
<protein>
    <submittedName>
        <fullName evidence="4">Diguanylate cyclase</fullName>
    </submittedName>
</protein>
<dbReference type="InterPro" id="IPR029787">
    <property type="entry name" value="Nucleotide_cyclase"/>
</dbReference>